<evidence type="ECO:0000313" key="4">
    <source>
        <dbReference type="Proteomes" id="UP000255106"/>
    </source>
</evidence>
<reference evidence="3 4" key="1">
    <citation type="submission" date="2018-06" db="EMBL/GenBank/DDBJ databases">
        <authorList>
            <consortium name="Pathogen Informatics"/>
            <person name="Doyle S."/>
        </authorList>
    </citation>
    <scope>NUCLEOTIDE SEQUENCE [LARGE SCALE GENOMIC DNA]</scope>
    <source>
        <strain evidence="3 4">NCTC10005</strain>
    </source>
</reference>
<comment type="similarity">
    <text evidence="1">Belongs to the UPF0178 family.</text>
</comment>
<dbReference type="EMBL" id="UGJB01000004">
    <property type="protein sequence ID" value="STQ13826.1"/>
    <property type="molecule type" value="Genomic_DNA"/>
</dbReference>
<organism evidence="3 4">
    <name type="scientific">Enterobacter cloacae</name>
    <dbReference type="NCBI Taxonomy" id="550"/>
    <lineage>
        <taxon>Bacteria</taxon>
        <taxon>Pseudomonadati</taxon>
        <taxon>Pseudomonadota</taxon>
        <taxon>Gammaproteobacteria</taxon>
        <taxon>Enterobacterales</taxon>
        <taxon>Enterobacteriaceae</taxon>
        <taxon>Enterobacter</taxon>
        <taxon>Enterobacter cloacae complex</taxon>
    </lineage>
</organism>
<dbReference type="InterPro" id="IPR003791">
    <property type="entry name" value="UPF0178"/>
</dbReference>
<feature type="region of interest" description="Disordered" evidence="2">
    <location>
        <begin position="1"/>
        <end position="25"/>
    </location>
</feature>
<dbReference type="PANTHER" id="PTHR35146:SF1">
    <property type="entry name" value="UPF0178 PROTEIN YAII"/>
    <property type="match status" value="1"/>
</dbReference>
<proteinExistence type="inferred from homology"/>
<dbReference type="PANTHER" id="PTHR35146">
    <property type="entry name" value="UPF0178 PROTEIN YAII"/>
    <property type="match status" value="1"/>
</dbReference>
<evidence type="ECO:0000313" key="3">
    <source>
        <dbReference type="EMBL" id="STQ13826.1"/>
    </source>
</evidence>
<dbReference type="AlphaFoldDB" id="A0A377M719"/>
<sequence>MRDFMDTLRASGVQTGGPDSLSQRDRQQFAAELDKWLLEVKRRTAK</sequence>
<protein>
    <submittedName>
        <fullName evidence="3">Protein YaiI</fullName>
    </submittedName>
</protein>
<dbReference type="Proteomes" id="UP000255106">
    <property type="component" value="Unassembled WGS sequence"/>
</dbReference>
<name>A0A377M719_ENTCL</name>
<gene>
    <name evidence="3" type="primary">yaiI_1</name>
    <name evidence="3" type="ORF">NCTC10005_06660</name>
</gene>
<accession>A0A377M719</accession>
<evidence type="ECO:0000256" key="1">
    <source>
        <dbReference type="ARBA" id="ARBA00008522"/>
    </source>
</evidence>
<dbReference type="Pfam" id="PF02639">
    <property type="entry name" value="DUF188"/>
    <property type="match status" value="1"/>
</dbReference>
<evidence type="ECO:0000256" key="2">
    <source>
        <dbReference type="SAM" id="MobiDB-lite"/>
    </source>
</evidence>